<organism evidence="2 3">
    <name type="scientific">Niastella soli</name>
    <dbReference type="NCBI Taxonomy" id="2821487"/>
    <lineage>
        <taxon>Bacteria</taxon>
        <taxon>Pseudomonadati</taxon>
        <taxon>Bacteroidota</taxon>
        <taxon>Chitinophagia</taxon>
        <taxon>Chitinophagales</taxon>
        <taxon>Chitinophagaceae</taxon>
        <taxon>Niastella</taxon>
    </lineage>
</organism>
<protein>
    <submittedName>
        <fullName evidence="2">Glycosyltransferase family 4 protein</fullName>
    </submittedName>
</protein>
<sequence length="389" mass="45006">MTVVYYMQVAFLDISIELINVLKKHVQLHVLIELTPHGKNLTVLEIDKFPEKKTLVTPEEILTKRCYESLKPYFTGTASVHFVIHPHRTGFSYSTLQASFDTWKYIRQFKPDILHFETFGLRTIGMLFYLKAFKNVCITIHDPVPHTGEDSWKVTLPRTFMFGIPGKKKYMFYSQFAKQQFEEHYKKQKQHKTVLQMSPYGFLKNMVKSDSEVQKKHILFFGRLSPYKGIDDLLKAMPAVFNEFPNEQLIIAGKTVHDFNIDEELIKKYKNNITLLDKHIPNEELAELIQRSKFIVCPYKDATQSGVLMTAFGFNTPVIATNVGAFPEFINENVNGLLVPPNDPEKLAEGMCFALRNDHYKVLAQNINSTRAEDLWNRNTEILLHAYAS</sequence>
<dbReference type="PANTHER" id="PTHR46401:SF2">
    <property type="entry name" value="GLYCOSYLTRANSFERASE WBBK-RELATED"/>
    <property type="match status" value="1"/>
</dbReference>
<gene>
    <name evidence="2" type="ORF">J7I42_11270</name>
</gene>
<dbReference type="Pfam" id="PF13692">
    <property type="entry name" value="Glyco_trans_1_4"/>
    <property type="match status" value="1"/>
</dbReference>
<comment type="caution">
    <text evidence="2">The sequence shown here is derived from an EMBL/GenBank/DDBJ whole genome shotgun (WGS) entry which is preliminary data.</text>
</comment>
<dbReference type="EMBL" id="JAGHKO010000001">
    <property type="protein sequence ID" value="MBO9200846.1"/>
    <property type="molecule type" value="Genomic_DNA"/>
</dbReference>
<evidence type="ECO:0000256" key="1">
    <source>
        <dbReference type="ARBA" id="ARBA00022679"/>
    </source>
</evidence>
<dbReference type="CDD" id="cd03801">
    <property type="entry name" value="GT4_PimA-like"/>
    <property type="match status" value="1"/>
</dbReference>
<proteinExistence type="predicted"/>
<evidence type="ECO:0000313" key="3">
    <source>
        <dbReference type="Proteomes" id="UP000677244"/>
    </source>
</evidence>
<accession>A0ABS3YUH6</accession>
<dbReference type="RefSeq" id="WP_209138881.1">
    <property type="nucleotide sequence ID" value="NZ_JAGHKO010000001.1"/>
</dbReference>
<dbReference type="SUPFAM" id="SSF53756">
    <property type="entry name" value="UDP-Glycosyltransferase/glycogen phosphorylase"/>
    <property type="match status" value="1"/>
</dbReference>
<keyword evidence="3" id="KW-1185">Reference proteome</keyword>
<evidence type="ECO:0000313" key="2">
    <source>
        <dbReference type="EMBL" id="MBO9200846.1"/>
    </source>
</evidence>
<reference evidence="2 3" key="1">
    <citation type="submission" date="2021-03" db="EMBL/GenBank/DDBJ databases">
        <title>Assistant Professor.</title>
        <authorList>
            <person name="Huq M.A."/>
        </authorList>
    </citation>
    <scope>NUCLEOTIDE SEQUENCE [LARGE SCALE GENOMIC DNA]</scope>
    <source>
        <strain evidence="2 3">MAH-29</strain>
    </source>
</reference>
<name>A0ABS3YUH6_9BACT</name>
<keyword evidence="1" id="KW-0808">Transferase</keyword>
<dbReference type="PANTHER" id="PTHR46401">
    <property type="entry name" value="GLYCOSYLTRANSFERASE WBBK-RELATED"/>
    <property type="match status" value="1"/>
</dbReference>
<dbReference type="Gene3D" id="3.40.50.2000">
    <property type="entry name" value="Glycogen Phosphorylase B"/>
    <property type="match status" value="2"/>
</dbReference>
<dbReference type="Proteomes" id="UP000677244">
    <property type="component" value="Unassembled WGS sequence"/>
</dbReference>